<dbReference type="GO" id="GO:0046872">
    <property type="term" value="F:metal ion binding"/>
    <property type="evidence" value="ECO:0007669"/>
    <property type="project" value="UniProtKB-KW"/>
</dbReference>
<evidence type="ECO:0000256" key="10">
    <source>
        <dbReference type="ARBA" id="ARBA00023242"/>
    </source>
</evidence>
<dbReference type="Proteomes" id="UP000242180">
    <property type="component" value="Unassembled WGS sequence"/>
</dbReference>
<feature type="transmembrane region" description="Helical" evidence="15">
    <location>
        <begin position="227"/>
        <end position="246"/>
    </location>
</feature>
<evidence type="ECO:0000256" key="15">
    <source>
        <dbReference type="SAM" id="Phobius"/>
    </source>
</evidence>
<dbReference type="GO" id="GO:0005634">
    <property type="term" value="C:nucleus"/>
    <property type="evidence" value="ECO:0007669"/>
    <property type="project" value="UniProtKB-SubCell"/>
</dbReference>
<dbReference type="GO" id="GO:0031123">
    <property type="term" value="P:RNA 3'-end processing"/>
    <property type="evidence" value="ECO:0007669"/>
    <property type="project" value="InterPro"/>
</dbReference>
<keyword evidence="20" id="KW-1185">Reference proteome</keyword>
<feature type="binding site" evidence="13">
    <location>
        <position position="107"/>
    </location>
    <ligand>
        <name>Mg(2+)</name>
        <dbReference type="ChEBI" id="CHEBI:18420"/>
        <label>2</label>
        <note>catalytic</note>
    </ligand>
</feature>
<dbReference type="PANTHER" id="PTHR10682:SF10">
    <property type="entry name" value="POLYNUCLEOTIDE ADENYLYLTRANSFERASE"/>
    <property type="match status" value="1"/>
</dbReference>
<dbReference type="EMBL" id="MCGN01000001">
    <property type="protein sequence ID" value="ORZ03315.1"/>
    <property type="molecule type" value="Genomic_DNA"/>
</dbReference>
<dbReference type="SUPFAM" id="SSF81631">
    <property type="entry name" value="PAP/OAS1 substrate-binding domain"/>
    <property type="match status" value="1"/>
</dbReference>
<evidence type="ECO:0000256" key="3">
    <source>
        <dbReference type="ARBA" id="ARBA00010912"/>
    </source>
</evidence>
<evidence type="ECO:0000256" key="13">
    <source>
        <dbReference type="PIRSR" id="PIRSR018425-2"/>
    </source>
</evidence>
<feature type="binding site" evidence="12">
    <location>
        <begin position="238"/>
        <end position="239"/>
    </location>
    <ligand>
        <name>ATP</name>
        <dbReference type="ChEBI" id="CHEBI:30616"/>
    </ligand>
</feature>
<feature type="binding site" evidence="13">
    <location>
        <position position="105"/>
    </location>
    <ligand>
        <name>Mg(2+)</name>
        <dbReference type="ChEBI" id="CHEBI:18420"/>
        <label>1</label>
        <note>catalytic</note>
    </ligand>
</feature>
<dbReference type="Gene3D" id="3.30.460.10">
    <property type="entry name" value="Beta Polymerase, domain 2"/>
    <property type="match status" value="1"/>
</dbReference>
<feature type="binding site" evidence="13">
    <location>
        <position position="159"/>
    </location>
    <ligand>
        <name>Mg(2+)</name>
        <dbReference type="ChEBI" id="CHEBI:18420"/>
        <label>2</label>
        <note>catalytic</note>
    </ligand>
</feature>
<evidence type="ECO:0000256" key="9">
    <source>
        <dbReference type="ARBA" id="ARBA00022842"/>
    </source>
</evidence>
<dbReference type="OrthoDB" id="412748at2759"/>
<evidence type="ECO:0000256" key="5">
    <source>
        <dbReference type="ARBA" id="ARBA00022679"/>
    </source>
</evidence>
<protein>
    <recommendedName>
        <fullName evidence="11">Poly(A) polymerase</fullName>
        <ecNumber evidence="11">2.7.7.19</ecNumber>
    </recommendedName>
</protein>
<evidence type="ECO:0000313" key="19">
    <source>
        <dbReference type="EMBL" id="ORZ03315.1"/>
    </source>
</evidence>
<dbReference type="AlphaFoldDB" id="A0A1X2HUP3"/>
<comment type="catalytic activity">
    <reaction evidence="11">
        <text>RNA(n) + ATP = RNA(n)-3'-adenine ribonucleotide + diphosphate</text>
        <dbReference type="Rhea" id="RHEA:11332"/>
        <dbReference type="Rhea" id="RHEA-COMP:14527"/>
        <dbReference type="Rhea" id="RHEA-COMP:17347"/>
        <dbReference type="ChEBI" id="CHEBI:30616"/>
        <dbReference type="ChEBI" id="CHEBI:33019"/>
        <dbReference type="ChEBI" id="CHEBI:140395"/>
        <dbReference type="ChEBI" id="CHEBI:173115"/>
        <dbReference type="EC" id="2.7.7.19"/>
    </reaction>
</comment>
<dbReference type="FunFam" id="1.10.1410.10:FF:000001">
    <property type="entry name" value="Putative poly(A) polymerase gamma"/>
    <property type="match status" value="1"/>
</dbReference>
<comment type="cofactor">
    <cofactor evidence="13">
        <name>Mg(2+)</name>
        <dbReference type="ChEBI" id="CHEBI:18420"/>
    </cofactor>
    <text evidence="13">Binds 2 magnesium ions. Also active with manganese.</text>
</comment>
<name>A0A1X2HUP3_SYNRA</name>
<evidence type="ECO:0000259" key="17">
    <source>
        <dbReference type="Pfam" id="PF04928"/>
    </source>
</evidence>
<dbReference type="InterPro" id="IPR011068">
    <property type="entry name" value="NuclTrfase_I-like_C"/>
</dbReference>
<keyword evidence="5 11" id="KW-0808">Transferase</keyword>
<keyword evidence="7 11" id="KW-0547">Nucleotide-binding</keyword>
<feature type="binding site" evidence="13">
    <location>
        <position position="107"/>
    </location>
    <ligand>
        <name>Mg(2+)</name>
        <dbReference type="ChEBI" id="CHEBI:18420"/>
        <label>1</label>
        <note>catalytic</note>
    </ligand>
</feature>
<dbReference type="Pfam" id="PF04928">
    <property type="entry name" value="PAP_central"/>
    <property type="match status" value="1"/>
</dbReference>
<keyword evidence="9 13" id="KW-0460">Magnesium</keyword>
<evidence type="ECO:0000259" key="16">
    <source>
        <dbReference type="Pfam" id="PF04926"/>
    </source>
</evidence>
<dbReference type="STRING" id="13706.A0A1X2HUP3"/>
<dbReference type="Pfam" id="PF20750">
    <property type="entry name" value="PAP_NTPase"/>
    <property type="match status" value="1"/>
</dbReference>
<feature type="region of interest" description="Disordered" evidence="14">
    <location>
        <begin position="1"/>
        <end position="25"/>
    </location>
</feature>
<dbReference type="InterPro" id="IPR007010">
    <property type="entry name" value="PolA_pol_RNA-bd_dom"/>
</dbReference>
<dbReference type="SUPFAM" id="SSF55003">
    <property type="entry name" value="PAP/Archaeal CCA-adding enzyme, C-terminal domain"/>
    <property type="match status" value="1"/>
</dbReference>
<keyword evidence="4 11" id="KW-0507">mRNA processing</keyword>
<comment type="similarity">
    <text evidence="3 11">Belongs to the poly(A) polymerase family.</text>
</comment>
<sequence>MNSTSKISKQFGVTGPLSTAESSERDHSLLAPLEALLKRHGMYESQSTATLRLIVLQQIETLTVAFVREACTQFSRTTPDPPENLGGKVYPFGSCRLGVQAEDADLDAICVFPSRISREQFFDGLCSKLELMQGVQDVLYIKNAFVPIIKFKCFGISVDLLCASLPMDTVPDDLDVDDSALLMRMDGASIRSLNGTRVADSILNLVPDIDTFRTAVRCIKLWAMRRAIYSNVVGFPGGVAWAIMVARVCQFYPKACASTVVSKFFNIIARWVWPQPVMLCHQEEQYPLSSEVQSWDPKRYLHDRQHRMPVITPCFPYMCATHNITSSSLKIITGEAKRAAAITDRIMLGKADWDALFEENSFFSDYRHYIQVITSAYEPLVLKKWAGFVESILRHLNTLLENTEGVDLAQIYTDAFDESMRCTSAEEVRNAAKGEPFSNSGNADSTCTVHLRSFYIGIQVRRTAVFVEPKQLDLTWPIDRFLSLLRTKNAEKLKGGVFVKHIRG</sequence>
<evidence type="ECO:0000256" key="4">
    <source>
        <dbReference type="ARBA" id="ARBA00022664"/>
    </source>
</evidence>
<feature type="domain" description="Poly(A) polymerase RNA-binding" evidence="16">
    <location>
        <begin position="361"/>
        <end position="503"/>
    </location>
</feature>
<feature type="binding site" evidence="13">
    <location>
        <position position="105"/>
    </location>
    <ligand>
        <name>Mg(2+)</name>
        <dbReference type="ChEBI" id="CHEBI:18420"/>
        <label>2</label>
        <note>catalytic</note>
    </ligand>
</feature>
<dbReference type="GO" id="GO:0003723">
    <property type="term" value="F:RNA binding"/>
    <property type="evidence" value="ECO:0007669"/>
    <property type="project" value="UniProtKB-UniRule"/>
</dbReference>
<reference evidence="19 20" key="1">
    <citation type="submission" date="2016-07" db="EMBL/GenBank/DDBJ databases">
        <title>Pervasive Adenine N6-methylation of Active Genes in Fungi.</title>
        <authorList>
            <consortium name="DOE Joint Genome Institute"/>
            <person name="Mondo S.J."/>
            <person name="Dannebaum R.O."/>
            <person name="Kuo R.C."/>
            <person name="Labutti K."/>
            <person name="Haridas S."/>
            <person name="Kuo A."/>
            <person name="Salamov A."/>
            <person name="Ahrendt S.R."/>
            <person name="Lipzen A."/>
            <person name="Sullivan W."/>
            <person name="Andreopoulos W.B."/>
            <person name="Clum A."/>
            <person name="Lindquist E."/>
            <person name="Daum C."/>
            <person name="Ramamoorthy G.K."/>
            <person name="Gryganskyi A."/>
            <person name="Culley D."/>
            <person name="Magnuson J.K."/>
            <person name="James T.Y."/>
            <person name="O'Malley M.A."/>
            <person name="Stajich J.E."/>
            <person name="Spatafora J.W."/>
            <person name="Visel A."/>
            <person name="Grigoriev I.V."/>
        </authorList>
    </citation>
    <scope>NUCLEOTIDE SEQUENCE [LARGE SCALE GENOMIC DNA]</scope>
    <source>
        <strain evidence="19 20">NRRL 2496</strain>
    </source>
</reference>
<feature type="domain" description="Poly(A) polymerase nucleotidyltransferase" evidence="18">
    <location>
        <begin position="12"/>
        <end position="206"/>
    </location>
</feature>
<proteinExistence type="inferred from homology"/>
<dbReference type="InParanoid" id="A0A1X2HUP3"/>
<evidence type="ECO:0000256" key="11">
    <source>
        <dbReference type="PIRNR" id="PIRNR018425"/>
    </source>
</evidence>
<feature type="domain" description="Poly(A) polymerase central" evidence="17">
    <location>
        <begin position="211"/>
        <end position="359"/>
    </location>
</feature>
<keyword evidence="10 11" id="KW-0539">Nucleus</keyword>
<comment type="subcellular location">
    <subcellularLocation>
        <location evidence="2 11">Nucleus</location>
    </subcellularLocation>
</comment>
<dbReference type="GO" id="GO:1990817">
    <property type="term" value="F:poly(A) RNA polymerase activity"/>
    <property type="evidence" value="ECO:0007669"/>
    <property type="project" value="UniProtKB-UniRule"/>
</dbReference>
<feature type="binding site" evidence="12">
    <location>
        <position position="229"/>
    </location>
    <ligand>
        <name>ATP</name>
        <dbReference type="ChEBI" id="CHEBI:30616"/>
    </ligand>
</feature>
<keyword evidence="15" id="KW-0812">Transmembrane</keyword>
<comment type="caution">
    <text evidence="19">The sequence shown here is derived from an EMBL/GenBank/DDBJ whole genome shotgun (WGS) entry which is preliminary data.</text>
</comment>
<evidence type="ECO:0000256" key="14">
    <source>
        <dbReference type="SAM" id="MobiDB-lite"/>
    </source>
</evidence>
<keyword evidence="15" id="KW-1133">Transmembrane helix</keyword>
<comment type="cofactor">
    <cofactor evidence="1">
        <name>Mn(2+)</name>
        <dbReference type="ChEBI" id="CHEBI:29035"/>
    </cofactor>
</comment>
<dbReference type="EC" id="2.7.7.19" evidence="11"/>
<dbReference type="PANTHER" id="PTHR10682">
    <property type="entry name" value="POLY A POLYMERASE"/>
    <property type="match status" value="1"/>
</dbReference>
<feature type="binding site" evidence="12">
    <location>
        <position position="159"/>
    </location>
    <ligand>
        <name>ATP</name>
        <dbReference type="ChEBI" id="CHEBI:30616"/>
    </ligand>
</feature>
<dbReference type="Pfam" id="PF04926">
    <property type="entry name" value="PAP_RNA-bind"/>
    <property type="match status" value="1"/>
</dbReference>
<keyword evidence="8 11" id="KW-0067">ATP-binding</keyword>
<dbReference type="GO" id="GO:0005524">
    <property type="term" value="F:ATP binding"/>
    <property type="evidence" value="ECO:0007669"/>
    <property type="project" value="UniProtKB-UniRule"/>
</dbReference>
<evidence type="ECO:0000256" key="2">
    <source>
        <dbReference type="ARBA" id="ARBA00004123"/>
    </source>
</evidence>
<organism evidence="19 20">
    <name type="scientific">Syncephalastrum racemosum</name>
    <name type="common">Filamentous fungus</name>
    <dbReference type="NCBI Taxonomy" id="13706"/>
    <lineage>
        <taxon>Eukaryota</taxon>
        <taxon>Fungi</taxon>
        <taxon>Fungi incertae sedis</taxon>
        <taxon>Mucoromycota</taxon>
        <taxon>Mucoromycotina</taxon>
        <taxon>Mucoromycetes</taxon>
        <taxon>Mucorales</taxon>
        <taxon>Syncephalastraceae</taxon>
        <taxon>Syncephalastrum</taxon>
    </lineage>
</organism>
<gene>
    <name evidence="19" type="ORF">BCR43DRAFT_450644</name>
</gene>
<evidence type="ECO:0000256" key="6">
    <source>
        <dbReference type="ARBA" id="ARBA00022723"/>
    </source>
</evidence>
<feature type="binding site" evidence="12">
    <location>
        <begin position="92"/>
        <end position="94"/>
    </location>
    <ligand>
        <name>ATP</name>
        <dbReference type="ChEBI" id="CHEBI:30616"/>
    </ligand>
</feature>
<evidence type="ECO:0000256" key="12">
    <source>
        <dbReference type="PIRSR" id="PIRSR018425-1"/>
    </source>
</evidence>
<dbReference type="InterPro" id="IPR048840">
    <property type="entry name" value="PolA_pol_NTPase"/>
</dbReference>
<evidence type="ECO:0000313" key="20">
    <source>
        <dbReference type="Proteomes" id="UP000242180"/>
    </source>
</evidence>
<keyword evidence="15" id="KW-0472">Membrane</keyword>
<accession>A0A1X2HUP3</accession>
<dbReference type="Gene3D" id="1.10.1410.10">
    <property type="match status" value="1"/>
</dbReference>
<keyword evidence="6 13" id="KW-0479">Metal-binding</keyword>
<evidence type="ECO:0000259" key="18">
    <source>
        <dbReference type="Pfam" id="PF20750"/>
    </source>
</evidence>
<feature type="binding site" evidence="12">
    <location>
        <begin position="105"/>
        <end position="107"/>
    </location>
    <ligand>
        <name>ATP</name>
        <dbReference type="ChEBI" id="CHEBI:30616"/>
    </ligand>
</feature>
<dbReference type="CDD" id="cd05402">
    <property type="entry name" value="NT_PAP_TUTase"/>
    <property type="match status" value="1"/>
</dbReference>
<dbReference type="SUPFAM" id="SSF81301">
    <property type="entry name" value="Nucleotidyltransferase"/>
    <property type="match status" value="1"/>
</dbReference>
<dbReference type="Gene3D" id="3.30.70.590">
    <property type="entry name" value="Poly(A) polymerase predicted RNA binding domain"/>
    <property type="match status" value="1"/>
</dbReference>
<dbReference type="PIRSF" id="PIRSF018425">
    <property type="entry name" value="PolyA_polymerase"/>
    <property type="match status" value="1"/>
</dbReference>
<evidence type="ECO:0000256" key="1">
    <source>
        <dbReference type="ARBA" id="ARBA00001936"/>
    </source>
</evidence>
<feature type="binding site" evidence="12">
    <location>
        <position position="220"/>
    </location>
    <ligand>
        <name>ATP</name>
        <dbReference type="ChEBI" id="CHEBI:30616"/>
    </ligand>
</feature>
<comment type="function">
    <text evidence="11">Polymerase that creates the 3'-poly(A) tail of mRNA's.</text>
</comment>
<dbReference type="InterPro" id="IPR043519">
    <property type="entry name" value="NT_sf"/>
</dbReference>
<dbReference type="GO" id="GO:0006397">
    <property type="term" value="P:mRNA processing"/>
    <property type="evidence" value="ECO:0007669"/>
    <property type="project" value="UniProtKB-KW"/>
</dbReference>
<dbReference type="InterPro" id="IPR014492">
    <property type="entry name" value="PolyA_polymerase"/>
</dbReference>
<evidence type="ECO:0000256" key="8">
    <source>
        <dbReference type="ARBA" id="ARBA00022840"/>
    </source>
</evidence>
<dbReference type="InterPro" id="IPR007012">
    <property type="entry name" value="PolA_pol_cen_dom"/>
</dbReference>
<evidence type="ECO:0000256" key="7">
    <source>
        <dbReference type="ARBA" id="ARBA00022741"/>
    </source>
</evidence>